<feature type="transmembrane region" description="Helical" evidence="2">
    <location>
        <begin position="67"/>
        <end position="85"/>
    </location>
</feature>
<evidence type="ECO:0000256" key="2">
    <source>
        <dbReference type="SAM" id="Phobius"/>
    </source>
</evidence>
<dbReference type="Pfam" id="PF13779">
    <property type="entry name" value="DUF4175"/>
    <property type="match status" value="1"/>
</dbReference>
<keyword evidence="2" id="KW-0472">Membrane</keyword>
<feature type="transmembrane region" description="Helical" evidence="2">
    <location>
        <begin position="159"/>
        <end position="178"/>
    </location>
</feature>
<keyword evidence="2" id="KW-1133">Transmembrane helix</keyword>
<gene>
    <name evidence="3" type="ORF">ACETRX_34400</name>
</gene>
<keyword evidence="2" id="KW-0812">Transmembrane</keyword>
<dbReference type="Proteomes" id="UP001595190">
    <property type="component" value="Unassembled WGS sequence"/>
</dbReference>
<dbReference type="NCBIfam" id="TIGR02302">
    <property type="entry name" value="aProt_lowcomp"/>
    <property type="match status" value="1"/>
</dbReference>
<feature type="compositionally biased region" description="Basic and acidic residues" evidence="1">
    <location>
        <begin position="858"/>
        <end position="890"/>
    </location>
</feature>
<name>A0ABV6ZRD6_9HYPH</name>
<protein>
    <submittedName>
        <fullName evidence="3">TIGR02302 family protein</fullName>
    </submittedName>
</protein>
<comment type="caution">
    <text evidence="3">The sequence shown here is derived from an EMBL/GenBank/DDBJ whole genome shotgun (WGS) entry which is preliminary data.</text>
</comment>
<dbReference type="RefSeq" id="WP_394315369.1">
    <property type="nucleotide sequence ID" value="NZ_JBHGPK010000042.1"/>
</dbReference>
<accession>A0ABV6ZRD6</accession>
<organism evidence="3 4">
    <name type="scientific">Labrys neptuniae</name>
    <dbReference type="NCBI Taxonomy" id="376174"/>
    <lineage>
        <taxon>Bacteria</taxon>
        <taxon>Pseudomonadati</taxon>
        <taxon>Pseudomonadota</taxon>
        <taxon>Alphaproteobacteria</taxon>
        <taxon>Hyphomicrobiales</taxon>
        <taxon>Xanthobacteraceae</taxon>
        <taxon>Labrys</taxon>
    </lineage>
</organism>
<dbReference type="EMBL" id="JBHGPK010000042">
    <property type="protein sequence ID" value="MFC2254748.1"/>
    <property type="molecule type" value="Genomic_DNA"/>
</dbReference>
<feature type="region of interest" description="Disordered" evidence="1">
    <location>
        <begin position="651"/>
        <end position="890"/>
    </location>
</feature>
<feature type="compositionally biased region" description="Basic and acidic residues" evidence="1">
    <location>
        <begin position="739"/>
        <end position="762"/>
    </location>
</feature>
<evidence type="ECO:0000313" key="4">
    <source>
        <dbReference type="Proteomes" id="UP001595190"/>
    </source>
</evidence>
<proteinExistence type="predicted"/>
<sequence length="890" mass="96259">MADPEAGMSEEAARDARAFETLVLRARLAQFWERAWPRLAVPLGIIGLFVALSWFDLFAVLSGLPRLVLFLILLGGLLASLWPLARLRFPSRDAALQRIDQAIGLPHRPATARQDRLVQGGGDPLAEALWRRHLRLALEASRRVRLGLPSPGLPQLDRYGLRIGAILALFVGFFYAGAERLPRLLDALASPRHDITALFSGRDGELSGMRMDAWVTPPPYTRRAPQVLSQANQGAPIPVPQGSVLVVRLAGDKGAEIEAQAGTEDVPATAADQDATVVEKRLKLVADTGIDIRHGDGSQTHFAFTVIPDRPPTIAFEGPVKPDGKGGMIFSYKIDDDYGATTVESQGTLLTDGHALYQPPKIALSAPAGHARSGTVTATRNLSADPLAGAAVKMTLVVRDDAGNEGRSDPQDVTLPQRDFQNPLARALVEQRLNLAVDANRAREVKYALEALMIAPEDFTKDAGLYLGLRTVRDRIDRANSDDAYRDAADYLWQIALAIEEGDGSIAERRLRAAREKLKEALERGASPEEIEKLTQELRQALNDFLQDYAKRQQQALKNNQRPGDKPVRNITPEELNKLLDQLENSAKNGKKDDAQKLLSQLDDILNSLANPEDSVGQGDPTMQQMQQSLNDMGKMILRQQRLRDQTYRQNQPFGQGQEGQGQEGQGQEGQGQDGQGPGDQGLGDQGLGDQGLGDQGQGGQGGQGPSGQGQQGQNGQGGSGQGGQGQGGQGQASPSLDQLKERQQALRQQLEKMQKNLRDSGAETPGALGEAGQAMRDAENQLGEQDGENAVNSQGRAIEALRKAAKGLAEQMAQARKNGKGPQQGNNRGGKDPLGRQLPDGPDFNADGSTEASPSRRAGEVLNELRRRLADPNRPKAETDYLERLLNKQ</sequence>
<feature type="compositionally biased region" description="Gly residues" evidence="1">
    <location>
        <begin position="657"/>
        <end position="731"/>
    </location>
</feature>
<evidence type="ECO:0000256" key="1">
    <source>
        <dbReference type="SAM" id="MobiDB-lite"/>
    </source>
</evidence>
<evidence type="ECO:0000313" key="3">
    <source>
        <dbReference type="EMBL" id="MFC2254748.1"/>
    </source>
</evidence>
<dbReference type="InterPro" id="IPR012683">
    <property type="entry name" value="CHP02302_TM"/>
</dbReference>
<feature type="transmembrane region" description="Helical" evidence="2">
    <location>
        <begin position="35"/>
        <end position="55"/>
    </location>
</feature>
<reference evidence="3 4" key="1">
    <citation type="submission" date="2024-09" db="EMBL/GenBank/DDBJ databases">
        <title>Description of Labrys sedimenti sp. nov., isolated from a diclofenac-degrading enrichment culture, and genome-based reclassification of Labrys portucalensis as a later heterotypic synonym of Labrys neptuniae.</title>
        <authorList>
            <person name="Tancsics A."/>
            <person name="Csepanyi A."/>
        </authorList>
    </citation>
    <scope>NUCLEOTIDE SEQUENCE [LARGE SCALE GENOMIC DNA]</scope>
    <source>
        <strain evidence="3 4">LMG 23412</strain>
    </source>
</reference>